<dbReference type="Gene3D" id="3.30.420.240">
    <property type="match status" value="1"/>
</dbReference>
<dbReference type="Gene3D" id="3.40.50.300">
    <property type="entry name" value="P-loop containing nucleotide triphosphate hydrolases"/>
    <property type="match status" value="1"/>
</dbReference>
<comment type="caution">
    <text evidence="5">The sequence shown here is derived from an EMBL/GenBank/DDBJ whole genome shotgun (WGS) entry which is preliminary data.</text>
</comment>
<keyword evidence="1" id="KW-1188">Viral release from host cell</keyword>
<feature type="domain" description="Terminase ATPase subunit N-terminal" evidence="3">
    <location>
        <begin position="24"/>
        <end position="80"/>
    </location>
</feature>
<gene>
    <name evidence="5" type="ORF">GCM10011289_02820</name>
</gene>
<dbReference type="EMBL" id="BMYX01000001">
    <property type="protein sequence ID" value="GGY03904.1"/>
    <property type="molecule type" value="Genomic_DNA"/>
</dbReference>
<feature type="region of interest" description="Disordered" evidence="2">
    <location>
        <begin position="1"/>
        <end position="25"/>
    </location>
</feature>
<feature type="region of interest" description="Disordered" evidence="2">
    <location>
        <begin position="113"/>
        <end position="142"/>
    </location>
</feature>
<accession>A0A918U732</accession>
<dbReference type="InterPro" id="IPR027417">
    <property type="entry name" value="P-loop_NTPase"/>
</dbReference>
<feature type="domain" description="Terminase large subunit gp17-like C-terminal" evidence="4">
    <location>
        <begin position="425"/>
        <end position="582"/>
    </location>
</feature>
<evidence type="ECO:0000259" key="3">
    <source>
        <dbReference type="Pfam" id="PF06056"/>
    </source>
</evidence>
<evidence type="ECO:0000256" key="2">
    <source>
        <dbReference type="SAM" id="MobiDB-lite"/>
    </source>
</evidence>
<organism evidence="5 6">
    <name type="scientific">Paludibacterium paludis</name>
    <dbReference type="NCBI Taxonomy" id="1225769"/>
    <lineage>
        <taxon>Bacteria</taxon>
        <taxon>Pseudomonadati</taxon>
        <taxon>Pseudomonadota</taxon>
        <taxon>Betaproteobacteria</taxon>
        <taxon>Neisseriales</taxon>
        <taxon>Chromobacteriaceae</taxon>
        <taxon>Paludibacterium</taxon>
    </lineage>
</organism>
<evidence type="ECO:0000313" key="6">
    <source>
        <dbReference type="Proteomes" id="UP000645257"/>
    </source>
</evidence>
<reference evidence="5" key="2">
    <citation type="submission" date="2020-09" db="EMBL/GenBank/DDBJ databases">
        <authorList>
            <person name="Sun Q."/>
            <person name="Kim S."/>
        </authorList>
    </citation>
    <scope>NUCLEOTIDE SEQUENCE</scope>
    <source>
        <strain evidence="5">KCTC 32182</strain>
    </source>
</reference>
<name>A0A918U732_9NEIS</name>
<dbReference type="Pfam" id="PF17289">
    <property type="entry name" value="Terminase_6C"/>
    <property type="match status" value="1"/>
</dbReference>
<keyword evidence="6" id="KW-1185">Reference proteome</keyword>
<sequence>MRGKRRGRLAGMSDLSPLPTHDADPRRHARSLYWQGWRIARIAEQLGVKPATIHSWKRRDAWDESDPAERIASTIESRLQQLILKEDKEGKDFKEIDLLGRQVERMARVDRYQKTGRETDLNPNIERRNAAPKRQPEKNAISEEQQQKLEEAFLDRMFGYQKHWYRAGLEERIRNILKSRQIGATYYFAHEAFIDALKTGRNQIFLSASKAQAFQFRSYIIDFAKEVADVELKGEVIKLPNAAELMFLGTNSRTAQGRHGNLYLDEYFWIPRYRELKKLAGGMASQKQYRQTHFSTPSAMSHEAYRVWTGEAFNDGRPRSDHIRLDVSHAALEAGLRCPDGQWRQIVTILDAMKGGCDLFDLERLKLENTPQEFAQLFMCQFIDDGESVFGFALMQRGMVDSWEVWEDWKPFTLRPFANRPVWLGYDPSNTGDKAALVVLAPPLVPGGKFRILERHQFQGADYEAQAKFIRDTCDRFNVTYIGMDVSGLGSAVYQLVQKFRPDTVAFSYNVELKTKMVLKALNVLGNGRLEYDAGHTDIAASFMSIKKTLTPSQRQATYQAGRSEQTSHADIAWATMHALYNEPLEGQTASNSSMMEIYS</sequence>
<proteinExistence type="predicted"/>
<dbReference type="Proteomes" id="UP000645257">
    <property type="component" value="Unassembled WGS sequence"/>
</dbReference>
<dbReference type="InterPro" id="IPR035421">
    <property type="entry name" value="Terminase_6C"/>
</dbReference>
<evidence type="ECO:0000313" key="5">
    <source>
        <dbReference type="EMBL" id="GGY03904.1"/>
    </source>
</evidence>
<evidence type="ECO:0000256" key="1">
    <source>
        <dbReference type="ARBA" id="ARBA00022612"/>
    </source>
</evidence>
<dbReference type="InterPro" id="IPR010332">
    <property type="entry name" value="ATPase_terminase-su_N"/>
</dbReference>
<dbReference type="AlphaFoldDB" id="A0A918U732"/>
<dbReference type="Pfam" id="PF03237">
    <property type="entry name" value="Terminase_6N"/>
    <property type="match status" value="1"/>
</dbReference>
<protein>
    <submittedName>
        <fullName evidence="5">Terminase subunit</fullName>
    </submittedName>
</protein>
<reference evidence="5" key="1">
    <citation type="journal article" date="2014" name="Int. J. Syst. Evol. Microbiol.">
        <title>Complete genome sequence of Corynebacterium casei LMG S-19264T (=DSM 44701T), isolated from a smear-ripened cheese.</title>
        <authorList>
            <consortium name="US DOE Joint Genome Institute (JGI-PGF)"/>
            <person name="Walter F."/>
            <person name="Albersmeier A."/>
            <person name="Kalinowski J."/>
            <person name="Ruckert C."/>
        </authorList>
    </citation>
    <scope>NUCLEOTIDE SEQUENCE</scope>
    <source>
        <strain evidence="5">KCTC 32182</strain>
    </source>
</reference>
<dbReference type="Pfam" id="PF06056">
    <property type="entry name" value="Terminase_5"/>
    <property type="match status" value="1"/>
</dbReference>
<evidence type="ECO:0000259" key="4">
    <source>
        <dbReference type="Pfam" id="PF17289"/>
    </source>
</evidence>